<keyword evidence="1" id="KW-0472">Membrane</keyword>
<dbReference type="EMBL" id="CYZU01000025">
    <property type="protein sequence ID" value="CUO62549.1"/>
    <property type="molecule type" value="Genomic_DNA"/>
</dbReference>
<feature type="transmembrane region" description="Helical" evidence="1">
    <location>
        <begin position="100"/>
        <end position="119"/>
    </location>
</feature>
<keyword evidence="1" id="KW-0812">Transmembrane</keyword>
<dbReference type="OrthoDB" id="370405at186802"/>
<evidence type="ECO:0000313" key="2">
    <source>
        <dbReference type="EMBL" id="CUO62549.1"/>
    </source>
</evidence>
<evidence type="ECO:0008006" key="4">
    <source>
        <dbReference type="Google" id="ProtNLM"/>
    </source>
</evidence>
<dbReference type="AlphaFoldDB" id="A0A174GNS4"/>
<gene>
    <name evidence="2" type="ORF">ERS852491_02778</name>
</gene>
<feature type="transmembrane region" description="Helical" evidence="1">
    <location>
        <begin position="131"/>
        <end position="152"/>
    </location>
</feature>
<dbReference type="RefSeq" id="WP_055153688.1">
    <property type="nucleotide sequence ID" value="NZ_CYZU01000025.1"/>
</dbReference>
<organism evidence="2 3">
    <name type="scientific">Faecalicatena contorta</name>
    <dbReference type="NCBI Taxonomy" id="39482"/>
    <lineage>
        <taxon>Bacteria</taxon>
        <taxon>Bacillati</taxon>
        <taxon>Bacillota</taxon>
        <taxon>Clostridia</taxon>
        <taxon>Lachnospirales</taxon>
        <taxon>Lachnospiraceae</taxon>
        <taxon>Faecalicatena</taxon>
    </lineage>
</organism>
<proteinExistence type="predicted"/>
<accession>A0A174GNS4</accession>
<feature type="transmembrane region" description="Helical" evidence="1">
    <location>
        <begin position="34"/>
        <end position="53"/>
    </location>
</feature>
<reference evidence="2 3" key="1">
    <citation type="submission" date="2015-09" db="EMBL/GenBank/DDBJ databases">
        <authorList>
            <consortium name="Pathogen Informatics"/>
        </authorList>
    </citation>
    <scope>NUCLEOTIDE SEQUENCE [LARGE SCALE GENOMIC DNA]</scope>
    <source>
        <strain evidence="2 3">2789STDY5834876</strain>
    </source>
</reference>
<keyword evidence="1" id="KW-1133">Transmembrane helix</keyword>
<feature type="transmembrane region" description="Helical" evidence="1">
    <location>
        <begin position="74"/>
        <end position="94"/>
    </location>
</feature>
<protein>
    <recommendedName>
        <fullName evidence="4">Ferric reductase like transmembrane component</fullName>
    </recommendedName>
</protein>
<dbReference type="Proteomes" id="UP000095544">
    <property type="component" value="Unassembled WGS sequence"/>
</dbReference>
<evidence type="ECO:0000313" key="3">
    <source>
        <dbReference type="Proteomes" id="UP000095544"/>
    </source>
</evidence>
<evidence type="ECO:0000256" key="1">
    <source>
        <dbReference type="SAM" id="Phobius"/>
    </source>
</evidence>
<name>A0A174GNS4_9FIRM</name>
<sequence>MSKQAGFDRNEKKDAVRRKSCHMRQEGFKYRGDFMSIILGYLCLLCFLMLLVKAVTRKLHLKKADVFFMQAHKYISAAILVIAVLHFIFVFPMIKVHHIGVFITGALTAAAMVLLIVLCHTITKNKHLNLLVHRLLTLVMALCIIGHIWIYFAE</sequence>